<evidence type="ECO:0000313" key="2">
    <source>
        <dbReference type="EMBL" id="CAE0114412.1"/>
    </source>
</evidence>
<organism evidence="2">
    <name type="scientific">Haptolina ericina</name>
    <dbReference type="NCBI Taxonomy" id="156174"/>
    <lineage>
        <taxon>Eukaryota</taxon>
        <taxon>Haptista</taxon>
        <taxon>Haptophyta</taxon>
        <taxon>Prymnesiophyceae</taxon>
        <taxon>Prymnesiales</taxon>
        <taxon>Prymnesiaceae</taxon>
        <taxon>Haptolina</taxon>
    </lineage>
</organism>
<evidence type="ECO:0000256" key="1">
    <source>
        <dbReference type="SAM" id="MobiDB-lite"/>
    </source>
</evidence>
<gene>
    <name evidence="2" type="ORF">HERI1096_LOCUS15086</name>
</gene>
<accession>A0A7S3AUT2</accession>
<feature type="compositionally biased region" description="Low complexity" evidence="1">
    <location>
        <begin position="31"/>
        <end position="48"/>
    </location>
</feature>
<feature type="compositionally biased region" description="Low complexity" evidence="1">
    <location>
        <begin position="12"/>
        <end position="23"/>
    </location>
</feature>
<reference evidence="2" key="1">
    <citation type="submission" date="2021-01" db="EMBL/GenBank/DDBJ databases">
        <authorList>
            <person name="Corre E."/>
            <person name="Pelletier E."/>
            <person name="Niang G."/>
            <person name="Scheremetjew M."/>
            <person name="Finn R."/>
            <person name="Kale V."/>
            <person name="Holt S."/>
            <person name="Cochrane G."/>
            <person name="Meng A."/>
            <person name="Brown T."/>
            <person name="Cohen L."/>
        </authorList>
    </citation>
    <scope>NUCLEOTIDE SEQUENCE</scope>
    <source>
        <strain evidence="2">CCMP281</strain>
    </source>
</reference>
<dbReference type="EMBL" id="HBHX01026975">
    <property type="protein sequence ID" value="CAE0114412.1"/>
    <property type="molecule type" value="Transcribed_RNA"/>
</dbReference>
<sequence>MPDPATVPEPMADAAGEPVAAEPAELEPAEEALAQAAAPIGAAEESGATSAMDVTPEATSATPTLVERLNDRIRERVDVWFGEELSMKATLEELNGYLGVDLRALGLKKHVKDQLAANALSAAGGPH</sequence>
<proteinExistence type="predicted"/>
<protein>
    <submittedName>
        <fullName evidence="2">Uncharacterized protein</fullName>
    </submittedName>
</protein>
<name>A0A7S3AUT2_9EUKA</name>
<feature type="region of interest" description="Disordered" evidence="1">
    <location>
        <begin position="1"/>
        <end position="66"/>
    </location>
</feature>
<dbReference type="AlphaFoldDB" id="A0A7S3AUT2"/>